<accession>A0A4Y9ZQH7</accession>
<gene>
    <name evidence="1" type="ORF">EWM64_g6854</name>
</gene>
<evidence type="ECO:0000313" key="2">
    <source>
        <dbReference type="Proteomes" id="UP000298061"/>
    </source>
</evidence>
<dbReference type="OrthoDB" id="3264373at2759"/>
<comment type="caution">
    <text evidence="1">The sequence shown here is derived from an EMBL/GenBank/DDBJ whole genome shotgun (WGS) entry which is preliminary data.</text>
</comment>
<protein>
    <submittedName>
        <fullName evidence="1">Uncharacterized protein</fullName>
    </submittedName>
</protein>
<dbReference type="Proteomes" id="UP000298061">
    <property type="component" value="Unassembled WGS sequence"/>
</dbReference>
<organism evidence="1 2">
    <name type="scientific">Hericium alpestre</name>
    <dbReference type="NCBI Taxonomy" id="135208"/>
    <lineage>
        <taxon>Eukaryota</taxon>
        <taxon>Fungi</taxon>
        <taxon>Dikarya</taxon>
        <taxon>Basidiomycota</taxon>
        <taxon>Agaricomycotina</taxon>
        <taxon>Agaricomycetes</taxon>
        <taxon>Russulales</taxon>
        <taxon>Hericiaceae</taxon>
        <taxon>Hericium</taxon>
    </lineage>
</organism>
<dbReference type="AlphaFoldDB" id="A0A4Y9ZQH7"/>
<proteinExistence type="predicted"/>
<sequence length="180" mass="20458">MEQSLRPLKSLCEVLPLETVRTVHVSVTPSEFASQDWIDILGLSTEIESISVFSNSAISLCHALSMATDPKSGANAQDGAQARFVLEKLVTLDLWEVDFRSDWDEDDCIYCFCRLLVPWLTERRRAGIVPTLEVSMMSCDVEKEWVLALRDVARVDWDGLQGECDPKYNHWEDDSDEDDQ</sequence>
<reference evidence="1 2" key="1">
    <citation type="submission" date="2019-02" db="EMBL/GenBank/DDBJ databases">
        <title>Genome sequencing of the rare red list fungi Hericium alpestre (H. flagellum).</title>
        <authorList>
            <person name="Buettner E."/>
            <person name="Kellner H."/>
        </authorList>
    </citation>
    <scope>NUCLEOTIDE SEQUENCE [LARGE SCALE GENOMIC DNA]</scope>
    <source>
        <strain evidence="1 2">DSM 108284</strain>
    </source>
</reference>
<keyword evidence="2" id="KW-1185">Reference proteome</keyword>
<evidence type="ECO:0000313" key="1">
    <source>
        <dbReference type="EMBL" id="TFY77156.1"/>
    </source>
</evidence>
<name>A0A4Y9ZQH7_9AGAM</name>
<dbReference type="EMBL" id="SFCI01000988">
    <property type="protein sequence ID" value="TFY77156.1"/>
    <property type="molecule type" value="Genomic_DNA"/>
</dbReference>